<keyword evidence="2" id="KW-1185">Reference proteome</keyword>
<dbReference type="GeneID" id="92043330"/>
<dbReference type="RefSeq" id="XP_066669193.1">
    <property type="nucleotide sequence ID" value="XM_066810270.1"/>
</dbReference>
<sequence length="115" mass="12927">MVELKEELCLLGLPPQILDRSCWMLRESSEEIVVLEPAAYLDVVTGRPWETRDGDQLSRLGSSASIGFKSLMTFSPTAAQRNARRVRRHGTLMHKPYEIWATAWAGCLPSIAEPE</sequence>
<evidence type="ECO:0000313" key="2">
    <source>
        <dbReference type="Proteomes" id="UP001433268"/>
    </source>
</evidence>
<dbReference type="Proteomes" id="UP001433268">
    <property type="component" value="Unassembled WGS sequence"/>
</dbReference>
<reference evidence="1 2" key="1">
    <citation type="submission" date="2023-01" db="EMBL/GenBank/DDBJ databases">
        <title>Analysis of 21 Apiospora genomes using comparative genomics revels a genus with tremendous synthesis potential of carbohydrate active enzymes and secondary metabolites.</title>
        <authorList>
            <person name="Sorensen T."/>
        </authorList>
    </citation>
    <scope>NUCLEOTIDE SEQUENCE [LARGE SCALE GENOMIC DNA]</scope>
    <source>
        <strain evidence="1 2">CBS 114990</strain>
    </source>
</reference>
<proteinExistence type="predicted"/>
<name>A0ABR1WMB6_9PEZI</name>
<comment type="caution">
    <text evidence="1">The sequence shown here is derived from an EMBL/GenBank/DDBJ whole genome shotgun (WGS) entry which is preliminary data.</text>
</comment>
<dbReference type="EMBL" id="JAQQWN010000005">
    <property type="protein sequence ID" value="KAK8084684.1"/>
    <property type="molecule type" value="Genomic_DNA"/>
</dbReference>
<gene>
    <name evidence="1" type="ORF">PG997_005955</name>
</gene>
<accession>A0ABR1WMB6</accession>
<organism evidence="1 2">
    <name type="scientific">Apiospora hydei</name>
    <dbReference type="NCBI Taxonomy" id="1337664"/>
    <lineage>
        <taxon>Eukaryota</taxon>
        <taxon>Fungi</taxon>
        <taxon>Dikarya</taxon>
        <taxon>Ascomycota</taxon>
        <taxon>Pezizomycotina</taxon>
        <taxon>Sordariomycetes</taxon>
        <taxon>Xylariomycetidae</taxon>
        <taxon>Amphisphaeriales</taxon>
        <taxon>Apiosporaceae</taxon>
        <taxon>Apiospora</taxon>
    </lineage>
</organism>
<evidence type="ECO:0000313" key="1">
    <source>
        <dbReference type="EMBL" id="KAK8084684.1"/>
    </source>
</evidence>
<protein>
    <submittedName>
        <fullName evidence="1">Uncharacterized protein</fullName>
    </submittedName>
</protein>